<dbReference type="AlphaFoldDB" id="A0A913XEJ9"/>
<dbReference type="GO" id="GO:0005737">
    <property type="term" value="C:cytoplasm"/>
    <property type="evidence" value="ECO:0007669"/>
    <property type="project" value="UniProtKB-SubCell"/>
</dbReference>
<keyword evidence="3 4" id="KW-0539">Nucleus</keyword>
<comment type="function">
    <text evidence="4">Has a role in nuclear-cytoplasmic transport of proteins and mRNAs.</text>
</comment>
<dbReference type="InterPro" id="IPR032710">
    <property type="entry name" value="NTF2-like_dom_sf"/>
</dbReference>
<dbReference type="InterPro" id="IPR045875">
    <property type="entry name" value="NTF2"/>
</dbReference>
<proteinExistence type="predicted"/>
<evidence type="ECO:0000313" key="7">
    <source>
        <dbReference type="Proteomes" id="UP000887567"/>
    </source>
</evidence>
<dbReference type="KEGG" id="epa:110241929"/>
<name>A0A913XEJ9_EXADI</name>
<feature type="domain" description="NTF2" evidence="5">
    <location>
        <begin position="19"/>
        <end position="140"/>
    </location>
</feature>
<dbReference type="GO" id="GO:0051028">
    <property type="term" value="P:mRNA transport"/>
    <property type="evidence" value="ECO:0007669"/>
    <property type="project" value="UniProtKB-UniRule"/>
</dbReference>
<dbReference type="EnsemblMetazoa" id="XM_021047852.2">
    <property type="protein sequence ID" value="XP_020903511.1"/>
    <property type="gene ID" value="LOC110241929"/>
</dbReference>
<dbReference type="FunFam" id="3.10.450.50:FF:000006">
    <property type="entry name" value="NTF2-related export protein 2 isoform 1"/>
    <property type="match status" value="1"/>
</dbReference>
<accession>A0A913XEJ9</accession>
<evidence type="ECO:0000256" key="4">
    <source>
        <dbReference type="RuleBase" id="RU369002"/>
    </source>
</evidence>
<dbReference type="GO" id="GO:0015031">
    <property type="term" value="P:protein transport"/>
    <property type="evidence" value="ECO:0007669"/>
    <property type="project" value="UniProtKB-KW"/>
</dbReference>
<dbReference type="GO" id="GO:0005634">
    <property type="term" value="C:nucleus"/>
    <property type="evidence" value="ECO:0007669"/>
    <property type="project" value="UniProtKB-SubCell"/>
</dbReference>
<evidence type="ECO:0000259" key="5">
    <source>
        <dbReference type="PROSITE" id="PS50177"/>
    </source>
</evidence>
<reference evidence="6" key="1">
    <citation type="submission" date="2022-11" db="UniProtKB">
        <authorList>
            <consortium name="EnsemblMetazoa"/>
        </authorList>
    </citation>
    <scope>IDENTIFICATION</scope>
</reference>
<dbReference type="Pfam" id="PF02136">
    <property type="entry name" value="NTF2"/>
    <property type="match status" value="1"/>
</dbReference>
<dbReference type="CDD" id="cd00780">
    <property type="entry name" value="NTF2"/>
    <property type="match status" value="1"/>
</dbReference>
<dbReference type="Proteomes" id="UP000887567">
    <property type="component" value="Unplaced"/>
</dbReference>
<dbReference type="InterPro" id="IPR002075">
    <property type="entry name" value="NTF2_dom"/>
</dbReference>
<dbReference type="InterPro" id="IPR018222">
    <property type="entry name" value="Nuclear_transport_factor_2_euk"/>
</dbReference>
<dbReference type="RefSeq" id="XP_020903511.1">
    <property type="nucleotide sequence ID" value="XM_021047852.2"/>
</dbReference>
<evidence type="ECO:0000256" key="3">
    <source>
        <dbReference type="ARBA" id="ARBA00023242"/>
    </source>
</evidence>
<dbReference type="GeneID" id="110241929"/>
<keyword evidence="7" id="KW-1185">Reference proteome</keyword>
<dbReference type="PANTHER" id="PTHR12612">
    <property type="entry name" value="NUCLEAR TRANSPORT FACTOR 2"/>
    <property type="match status" value="1"/>
</dbReference>
<dbReference type="GO" id="GO:0006913">
    <property type="term" value="P:nucleocytoplasmic transport"/>
    <property type="evidence" value="ECO:0007669"/>
    <property type="project" value="UniProtKB-UniRule"/>
</dbReference>
<evidence type="ECO:0000256" key="1">
    <source>
        <dbReference type="ARBA" id="ARBA00022448"/>
    </source>
</evidence>
<dbReference type="OrthoDB" id="25408at2759"/>
<dbReference type="OMA" id="HFTRLYY"/>
<evidence type="ECO:0000256" key="2">
    <source>
        <dbReference type="ARBA" id="ARBA00022927"/>
    </source>
</evidence>
<dbReference type="SUPFAM" id="SSF54427">
    <property type="entry name" value="NTF2-like"/>
    <property type="match status" value="1"/>
</dbReference>
<evidence type="ECO:0000313" key="6">
    <source>
        <dbReference type="EnsemblMetazoa" id="XP_020903511.1"/>
    </source>
</evidence>
<keyword evidence="2 4" id="KW-0653">Protein transport</keyword>
<dbReference type="Gene3D" id="3.10.450.50">
    <property type="match status" value="1"/>
</dbReference>
<protein>
    <recommendedName>
        <fullName evidence="4">NTF2-related export protein</fullName>
    </recommendedName>
</protein>
<sequence>MAVRNQQELRNSIDSAAQAGEQFSQLYYEMFDKRRHKVPKLYSASSTVVWNGNVINGDLEKLMDFYTNLPSSEHTLYSLDCQPVTENAIPGRNTILIVVEGCVKFEGHKSENFSQNFLLTVEGSSEGGQVWRVASDCFRFIE</sequence>
<keyword evidence="1 4" id="KW-0813">Transport</keyword>
<keyword evidence="4" id="KW-0963">Cytoplasm</keyword>
<comment type="subcellular location">
    <subcellularLocation>
        <location evidence="4">Cytoplasm</location>
    </subcellularLocation>
    <subcellularLocation>
        <location evidence="4">Nucleus</location>
    </subcellularLocation>
</comment>
<organism evidence="6 7">
    <name type="scientific">Exaiptasia diaphana</name>
    <name type="common">Tropical sea anemone</name>
    <name type="synonym">Aiptasia pulchella</name>
    <dbReference type="NCBI Taxonomy" id="2652724"/>
    <lineage>
        <taxon>Eukaryota</taxon>
        <taxon>Metazoa</taxon>
        <taxon>Cnidaria</taxon>
        <taxon>Anthozoa</taxon>
        <taxon>Hexacorallia</taxon>
        <taxon>Actiniaria</taxon>
        <taxon>Aiptasiidae</taxon>
        <taxon>Exaiptasia</taxon>
    </lineage>
</organism>
<dbReference type="PROSITE" id="PS50177">
    <property type="entry name" value="NTF2_DOMAIN"/>
    <property type="match status" value="1"/>
</dbReference>